<comment type="caution">
    <text evidence="18">The sequence shown here is derived from an EMBL/GenBank/DDBJ whole genome shotgun (WGS) entry which is preliminary data.</text>
</comment>
<evidence type="ECO:0000256" key="10">
    <source>
        <dbReference type="ARBA" id="ARBA00023002"/>
    </source>
</evidence>
<comment type="catalytic activity">
    <reaction evidence="16 17">
        <text>epoxyqueuosine(34) in tRNA + AH2 = queuosine(34) in tRNA + A + H2O</text>
        <dbReference type="Rhea" id="RHEA:32159"/>
        <dbReference type="Rhea" id="RHEA-COMP:18571"/>
        <dbReference type="Rhea" id="RHEA-COMP:18582"/>
        <dbReference type="ChEBI" id="CHEBI:13193"/>
        <dbReference type="ChEBI" id="CHEBI:15377"/>
        <dbReference type="ChEBI" id="CHEBI:17499"/>
        <dbReference type="ChEBI" id="CHEBI:194431"/>
        <dbReference type="ChEBI" id="CHEBI:194443"/>
        <dbReference type="EC" id="1.17.99.6"/>
    </reaction>
</comment>
<keyword evidence="7 17" id="KW-0819">tRNA processing</keyword>
<keyword evidence="9 17" id="KW-0671">Queuosine biosynthesis</keyword>
<feature type="disulfide bond" description="Redox-active" evidence="17">
    <location>
        <begin position="197"/>
        <end position="199"/>
    </location>
</feature>
<protein>
    <recommendedName>
        <fullName evidence="5 17">Epoxyqueuosine reductase QueH</fullName>
        <ecNumber evidence="4 17">1.17.99.6</ecNumber>
    </recommendedName>
    <alternativeName>
        <fullName evidence="15 17">Queuosine biosynthesis protein QueH</fullName>
    </alternativeName>
</protein>
<evidence type="ECO:0000256" key="16">
    <source>
        <dbReference type="ARBA" id="ARBA00047415"/>
    </source>
</evidence>
<dbReference type="Pfam" id="PF02677">
    <property type="entry name" value="QueH"/>
    <property type="match status" value="1"/>
</dbReference>
<dbReference type="EMBL" id="JBJUVG010000007">
    <property type="protein sequence ID" value="MFM9413923.1"/>
    <property type="molecule type" value="Genomic_DNA"/>
</dbReference>
<gene>
    <name evidence="17" type="primary">queH</name>
    <name evidence="18" type="ORF">ACKQTC_06055</name>
</gene>
<proteinExistence type="inferred from homology"/>
<dbReference type="PANTHER" id="PTHR36701:SF1">
    <property type="entry name" value="EPOXYQUEUOSINE REDUCTASE QUEH"/>
    <property type="match status" value="1"/>
</dbReference>
<dbReference type="EC" id="1.17.99.6" evidence="4 17"/>
<dbReference type="RefSeq" id="WP_408977536.1">
    <property type="nucleotide sequence ID" value="NZ_JBJUVG010000007.1"/>
</dbReference>
<evidence type="ECO:0000256" key="3">
    <source>
        <dbReference type="ARBA" id="ARBA00008207"/>
    </source>
</evidence>
<evidence type="ECO:0000256" key="17">
    <source>
        <dbReference type="HAMAP-Rule" id="MF_02089"/>
    </source>
</evidence>
<comment type="pathway">
    <text evidence="2 17">tRNA modification; tRNA-queuosine biosynthesis.</text>
</comment>
<evidence type="ECO:0000256" key="2">
    <source>
        <dbReference type="ARBA" id="ARBA00004691"/>
    </source>
</evidence>
<evidence type="ECO:0000313" key="18">
    <source>
        <dbReference type="EMBL" id="MFM9413923.1"/>
    </source>
</evidence>
<keyword evidence="8 17" id="KW-0479">Metal-binding</keyword>
<comment type="similarity">
    <text evidence="3 17">Belongs to the QueH family.</text>
</comment>
<keyword evidence="12 17" id="KW-0411">Iron-sulfur</keyword>
<feature type="binding site" evidence="17">
    <location>
        <position position="33"/>
    </location>
    <ligand>
        <name>[4Fe-4S] cluster</name>
        <dbReference type="ChEBI" id="CHEBI:49883"/>
    </ligand>
</feature>
<feature type="binding site" evidence="17">
    <location>
        <position position="118"/>
    </location>
    <ligand>
        <name>[4Fe-4S] cluster</name>
        <dbReference type="ChEBI" id="CHEBI:49883"/>
    </ligand>
</feature>
<keyword evidence="13 17" id="KW-1015">Disulfide bond</keyword>
<dbReference type="Proteomes" id="UP001631949">
    <property type="component" value="Unassembled WGS sequence"/>
</dbReference>
<keyword evidence="10 17" id="KW-0560">Oxidoreductase</keyword>
<dbReference type="HAMAP" id="MF_02089">
    <property type="entry name" value="QueH"/>
    <property type="match status" value="1"/>
</dbReference>
<evidence type="ECO:0000256" key="15">
    <source>
        <dbReference type="ARBA" id="ARBA00031446"/>
    </source>
</evidence>
<evidence type="ECO:0000256" key="1">
    <source>
        <dbReference type="ARBA" id="ARBA00002268"/>
    </source>
</evidence>
<name>A0ABW9GZC8_9FIRM</name>
<evidence type="ECO:0000256" key="12">
    <source>
        <dbReference type="ARBA" id="ARBA00023014"/>
    </source>
</evidence>
<keyword evidence="14 17" id="KW-0676">Redox-active center</keyword>
<dbReference type="SUPFAM" id="SSF52402">
    <property type="entry name" value="Adenine nucleotide alpha hydrolases-like"/>
    <property type="match status" value="1"/>
</dbReference>
<evidence type="ECO:0000256" key="13">
    <source>
        <dbReference type="ARBA" id="ARBA00023157"/>
    </source>
</evidence>
<evidence type="ECO:0000256" key="5">
    <source>
        <dbReference type="ARBA" id="ARBA00016895"/>
    </source>
</evidence>
<sequence length="226" mass="25549">MKAAGKRRQFSKELERIIRDLKEKRPSLYLHSCCGPCSSAILDYLGPFFDITVFFDNPNIVPRAEFDKRLAYQEKVIAHLPRDYGIKLEVGSYDVDRFNQAVAGYTHLGEGSERCFHCYAFRLRAAAEAAKAAGADYFASTLSISPYKNAEKINEIGEEIAEEVGIPHLPNDFKKGGGYQKSIQFCKAEDIYRQSYCGCPYSYREWQDRLAAKEMQAGVVEPVEGD</sequence>
<evidence type="ECO:0000256" key="14">
    <source>
        <dbReference type="ARBA" id="ARBA00023284"/>
    </source>
</evidence>
<evidence type="ECO:0000256" key="8">
    <source>
        <dbReference type="ARBA" id="ARBA00022723"/>
    </source>
</evidence>
<evidence type="ECO:0000256" key="4">
    <source>
        <dbReference type="ARBA" id="ARBA00012622"/>
    </source>
</evidence>
<evidence type="ECO:0000256" key="6">
    <source>
        <dbReference type="ARBA" id="ARBA00022485"/>
    </source>
</evidence>
<evidence type="ECO:0000256" key="7">
    <source>
        <dbReference type="ARBA" id="ARBA00022694"/>
    </source>
</evidence>
<evidence type="ECO:0000256" key="11">
    <source>
        <dbReference type="ARBA" id="ARBA00023004"/>
    </source>
</evidence>
<evidence type="ECO:0000313" key="19">
    <source>
        <dbReference type="Proteomes" id="UP001631949"/>
    </source>
</evidence>
<reference evidence="18 19" key="1">
    <citation type="journal article" date="2016" name="Int. J. Syst. Evol. Microbiol.">
        <title>Peptococcus simiae sp. nov., isolated from rhesus macaque faeces and emended description of the genus Peptococcus.</title>
        <authorList>
            <person name="Shkoporov A.N."/>
            <person name="Efimov B.A."/>
            <person name="Kondova I."/>
            <person name="Ouwerling B."/>
            <person name="Chaplin A.V."/>
            <person name="Shcherbakova V.A."/>
            <person name="Langermans J.A.M."/>
        </authorList>
    </citation>
    <scope>NUCLEOTIDE SEQUENCE [LARGE SCALE GENOMIC DNA]</scope>
    <source>
        <strain evidence="18 19">M108</strain>
    </source>
</reference>
<keyword evidence="11 17" id="KW-0408">Iron</keyword>
<keyword evidence="6 17" id="KW-0004">4Fe-4S</keyword>
<dbReference type="InterPro" id="IPR003828">
    <property type="entry name" value="QueH"/>
</dbReference>
<organism evidence="18 19">
    <name type="scientific">Peptococcus simiae</name>
    <dbReference type="NCBI Taxonomy" id="1643805"/>
    <lineage>
        <taxon>Bacteria</taxon>
        <taxon>Bacillati</taxon>
        <taxon>Bacillota</taxon>
        <taxon>Clostridia</taxon>
        <taxon>Eubacteriales</taxon>
        <taxon>Peptococcaceae</taxon>
        <taxon>Peptococcus</taxon>
    </lineage>
</organism>
<accession>A0ABW9GZC8</accession>
<feature type="binding site" evidence="17">
    <location>
        <position position="115"/>
    </location>
    <ligand>
        <name>[4Fe-4S] cluster</name>
        <dbReference type="ChEBI" id="CHEBI:49883"/>
    </ligand>
</feature>
<comment type="function">
    <text evidence="1 17">Catalyzes the conversion of epoxyqueuosine (oQ) to queuosine (Q), which is a hypermodified base found in the wobble positions of tRNA(Asp), tRNA(Asn), tRNA(His) and tRNA(Tyr).</text>
</comment>
<evidence type="ECO:0000256" key="9">
    <source>
        <dbReference type="ARBA" id="ARBA00022785"/>
    </source>
</evidence>
<feature type="binding site" evidence="17">
    <location>
        <position position="34"/>
    </location>
    <ligand>
        <name>[4Fe-4S] cluster</name>
        <dbReference type="ChEBI" id="CHEBI:49883"/>
    </ligand>
</feature>
<keyword evidence="19" id="KW-1185">Reference proteome</keyword>
<dbReference type="PANTHER" id="PTHR36701">
    <property type="entry name" value="EPOXYQUEUOSINE REDUCTASE QUEH"/>
    <property type="match status" value="1"/>
</dbReference>